<name>A0AAV9DZR0_ACOCL</name>
<dbReference type="Gene3D" id="2.130.10.10">
    <property type="entry name" value="YVTN repeat-like/Quinoprotein amine dehydrogenase"/>
    <property type="match status" value="1"/>
</dbReference>
<dbReference type="PANTHER" id="PTHR22715:SF1">
    <property type="entry name" value="DNA BINDING PROTEIN"/>
    <property type="match status" value="1"/>
</dbReference>
<sequence length="546" mass="60454">MSENVQVDPADSSMNLKSSSNDHVKVLKDHSDASIFFDHCISDIEWNHLDGQANHIAPHNHTEHHKDTFQYIDQDYSDPKFQACPGIHQLMKSTANDDYKDALSHDEVCKRDLVADGSFTKEVRSNKDMNSYLELVGCYMHPKPILSILLSTKEDDLRMCVLSGSLDDDDKTLFIYKIPYKDLRRGCPVFHGYTSIVLPSKGAGGVNAPCERSVLQFTPDGQHLVMLDHFRVPCCREQNIGCLCSVCKSACHEENAVKVIDVQNGYVTLITKMTSVESVFCILVCEPSHLVAVGQSGRLHVWNMNKQWSAPLEEFNLPSFSYAPARVELKKIPQSESTVLGHDGIGGFGLWDITKRVLLARFHASGSSIFQAIPVCLFSWKNVPLPGYFEVEQRVKEIMSATDRCLSEAGANYCYSLCDGQSTAVWLLVLAASDMETEPDHRMENFNIYPISSWRLALLAKDMVIMGDILDPRASAANALAGHGILGTRDGLVYSWELSSGKKVADLHPLKGGVSCIAVDSRSGALAVASNDECMLHVYVKSPTEC</sequence>
<evidence type="ECO:0000313" key="3">
    <source>
        <dbReference type="Proteomes" id="UP001180020"/>
    </source>
</evidence>
<accession>A0AAV9DZR0</accession>
<dbReference type="InterPro" id="IPR015943">
    <property type="entry name" value="WD40/YVTN_repeat-like_dom_sf"/>
</dbReference>
<comment type="caution">
    <text evidence="2">The sequence shown here is derived from an EMBL/GenBank/DDBJ whole genome shotgun (WGS) entry which is preliminary data.</text>
</comment>
<reference evidence="2" key="2">
    <citation type="submission" date="2023-06" db="EMBL/GenBank/DDBJ databases">
        <authorList>
            <person name="Ma L."/>
            <person name="Liu K.-W."/>
            <person name="Li Z."/>
            <person name="Hsiao Y.-Y."/>
            <person name="Qi Y."/>
            <person name="Fu T."/>
            <person name="Tang G."/>
            <person name="Zhang D."/>
            <person name="Sun W.-H."/>
            <person name="Liu D.-K."/>
            <person name="Li Y."/>
            <person name="Chen G.-Z."/>
            <person name="Liu X.-D."/>
            <person name="Liao X.-Y."/>
            <person name="Jiang Y.-T."/>
            <person name="Yu X."/>
            <person name="Hao Y."/>
            <person name="Huang J."/>
            <person name="Zhao X.-W."/>
            <person name="Ke S."/>
            <person name="Chen Y.-Y."/>
            <person name="Wu W.-L."/>
            <person name="Hsu J.-L."/>
            <person name="Lin Y.-F."/>
            <person name="Huang M.-D."/>
            <person name="Li C.-Y."/>
            <person name="Huang L."/>
            <person name="Wang Z.-W."/>
            <person name="Zhao X."/>
            <person name="Zhong W.-Y."/>
            <person name="Peng D.-H."/>
            <person name="Ahmad S."/>
            <person name="Lan S."/>
            <person name="Zhang J.-S."/>
            <person name="Tsai W.-C."/>
            <person name="Van De Peer Y."/>
            <person name="Liu Z.-J."/>
        </authorList>
    </citation>
    <scope>NUCLEOTIDE SEQUENCE</scope>
    <source>
        <strain evidence="2">CP</strain>
        <tissue evidence="2">Leaves</tissue>
    </source>
</reference>
<dbReference type="PANTHER" id="PTHR22715">
    <property type="entry name" value="TRANSFORMING GROWTH FACTOR BETA REGULATED GENE 1"/>
    <property type="match status" value="1"/>
</dbReference>
<evidence type="ECO:0000256" key="1">
    <source>
        <dbReference type="SAM" id="MobiDB-lite"/>
    </source>
</evidence>
<proteinExistence type="predicted"/>
<feature type="region of interest" description="Disordered" evidence="1">
    <location>
        <begin position="1"/>
        <end position="20"/>
    </location>
</feature>
<evidence type="ECO:0000313" key="2">
    <source>
        <dbReference type="EMBL" id="KAK1306406.1"/>
    </source>
</evidence>
<dbReference type="AlphaFoldDB" id="A0AAV9DZR0"/>
<reference evidence="2" key="1">
    <citation type="journal article" date="2023" name="Nat. Commun.">
        <title>Diploid and tetraploid genomes of Acorus and the evolution of monocots.</title>
        <authorList>
            <person name="Ma L."/>
            <person name="Liu K.W."/>
            <person name="Li Z."/>
            <person name="Hsiao Y.Y."/>
            <person name="Qi Y."/>
            <person name="Fu T."/>
            <person name="Tang G.D."/>
            <person name="Zhang D."/>
            <person name="Sun W.H."/>
            <person name="Liu D.K."/>
            <person name="Li Y."/>
            <person name="Chen G.Z."/>
            <person name="Liu X.D."/>
            <person name="Liao X.Y."/>
            <person name="Jiang Y.T."/>
            <person name="Yu X."/>
            <person name="Hao Y."/>
            <person name="Huang J."/>
            <person name="Zhao X.W."/>
            <person name="Ke S."/>
            <person name="Chen Y.Y."/>
            <person name="Wu W.L."/>
            <person name="Hsu J.L."/>
            <person name="Lin Y.F."/>
            <person name="Huang M.D."/>
            <person name="Li C.Y."/>
            <person name="Huang L."/>
            <person name="Wang Z.W."/>
            <person name="Zhao X."/>
            <person name="Zhong W.Y."/>
            <person name="Peng D.H."/>
            <person name="Ahmad S."/>
            <person name="Lan S."/>
            <person name="Zhang J.S."/>
            <person name="Tsai W.C."/>
            <person name="Van de Peer Y."/>
            <person name="Liu Z.J."/>
        </authorList>
    </citation>
    <scope>NUCLEOTIDE SEQUENCE</scope>
    <source>
        <strain evidence="2">CP</strain>
    </source>
</reference>
<dbReference type="GO" id="GO:0005634">
    <property type="term" value="C:nucleus"/>
    <property type="evidence" value="ECO:0007669"/>
    <property type="project" value="TreeGrafter"/>
</dbReference>
<organism evidence="2 3">
    <name type="scientific">Acorus calamus</name>
    <name type="common">Sweet flag</name>
    <dbReference type="NCBI Taxonomy" id="4465"/>
    <lineage>
        <taxon>Eukaryota</taxon>
        <taxon>Viridiplantae</taxon>
        <taxon>Streptophyta</taxon>
        <taxon>Embryophyta</taxon>
        <taxon>Tracheophyta</taxon>
        <taxon>Spermatophyta</taxon>
        <taxon>Magnoliopsida</taxon>
        <taxon>Liliopsida</taxon>
        <taxon>Acoraceae</taxon>
        <taxon>Acorus</taxon>
    </lineage>
</organism>
<dbReference type="SUPFAM" id="SSF50978">
    <property type="entry name" value="WD40 repeat-like"/>
    <property type="match status" value="1"/>
</dbReference>
<protein>
    <submittedName>
        <fullName evidence="2">Uncharacterized protein</fullName>
    </submittedName>
</protein>
<dbReference type="Proteomes" id="UP001180020">
    <property type="component" value="Unassembled WGS sequence"/>
</dbReference>
<dbReference type="GO" id="GO:0051726">
    <property type="term" value="P:regulation of cell cycle"/>
    <property type="evidence" value="ECO:0007669"/>
    <property type="project" value="TreeGrafter"/>
</dbReference>
<gene>
    <name evidence="2" type="ORF">QJS10_CPA10g01759</name>
</gene>
<dbReference type="InterPro" id="IPR036322">
    <property type="entry name" value="WD40_repeat_dom_sf"/>
</dbReference>
<keyword evidence="3" id="KW-1185">Reference proteome</keyword>
<dbReference type="EMBL" id="JAUJYO010000010">
    <property type="protein sequence ID" value="KAK1306406.1"/>
    <property type="molecule type" value="Genomic_DNA"/>
</dbReference>
<dbReference type="InterPro" id="IPR040092">
    <property type="entry name" value="TBRG1"/>
</dbReference>